<keyword evidence="2" id="KW-1185">Reference proteome</keyword>
<protein>
    <recommendedName>
        <fullName evidence="3">WD40 repeat domain-containing protein</fullName>
    </recommendedName>
</protein>
<dbReference type="Proteomes" id="UP000245802">
    <property type="component" value="Chromosome"/>
</dbReference>
<organism evidence="1 2">
    <name type="scientific">Gemmata obscuriglobus</name>
    <dbReference type="NCBI Taxonomy" id="114"/>
    <lineage>
        <taxon>Bacteria</taxon>
        <taxon>Pseudomonadati</taxon>
        <taxon>Planctomycetota</taxon>
        <taxon>Planctomycetia</taxon>
        <taxon>Gemmatales</taxon>
        <taxon>Gemmataceae</taxon>
        <taxon>Gemmata</taxon>
    </lineage>
</organism>
<dbReference type="InterPro" id="IPR015943">
    <property type="entry name" value="WD40/YVTN_repeat-like_dom_sf"/>
</dbReference>
<dbReference type="InterPro" id="IPR011044">
    <property type="entry name" value="Quino_amine_DH_bsu"/>
</dbReference>
<dbReference type="KEGG" id="gog:C1280_26575"/>
<dbReference type="RefSeq" id="WP_010039360.1">
    <property type="nucleotide sequence ID" value="NZ_CP025958.1"/>
</dbReference>
<dbReference type="Gene3D" id="2.130.10.10">
    <property type="entry name" value="YVTN repeat-like/Quinoprotein amine dehydrogenase"/>
    <property type="match status" value="1"/>
</dbReference>
<dbReference type="SUPFAM" id="SSF50969">
    <property type="entry name" value="YVTN repeat-like/Quinoprotein amine dehydrogenase"/>
    <property type="match status" value="1"/>
</dbReference>
<sequence>MHPLVPVLAVLSCLNTEISDVRLLQEYRISRYAPVATVSLAADGGRGCAADENYNLILFDRHGFVNLTTKHTLDATAASMAPDGTQLALAGSANRLAVLGTETLKPVATKPMKNTVRRLDWLPSGKYLIAAMDEEEHKALLPWDGTHFGAATTDLKIPAFEQLVFAPDRDAFLFSVQPDRWRYVRAAAGRFRQHDLDFATRGVRFVTVLGLSRTGVMVTAEDNRSHLRSVAAPDQRTALPDDFSRASQFLGGTPHYAEVRGQSLRFTNVATGRRHVKALGGAAAPTVLCCAASGTALAVGFEDGWVHLYEVRMRFGVPR</sequence>
<evidence type="ECO:0008006" key="3">
    <source>
        <dbReference type="Google" id="ProtNLM"/>
    </source>
</evidence>
<evidence type="ECO:0000313" key="1">
    <source>
        <dbReference type="EMBL" id="AWM40218.1"/>
    </source>
</evidence>
<dbReference type="EMBL" id="CP025958">
    <property type="protein sequence ID" value="AWM40218.1"/>
    <property type="molecule type" value="Genomic_DNA"/>
</dbReference>
<reference evidence="1 2" key="1">
    <citation type="submission" date="2018-01" db="EMBL/GenBank/DDBJ databases">
        <title>G. obscuriglobus.</title>
        <authorList>
            <person name="Franke J."/>
            <person name="Blomberg W."/>
            <person name="Selmecki A."/>
        </authorList>
    </citation>
    <scope>NUCLEOTIDE SEQUENCE [LARGE SCALE GENOMIC DNA]</scope>
    <source>
        <strain evidence="1 2">DSM 5831</strain>
    </source>
</reference>
<dbReference type="AlphaFoldDB" id="A0A2Z3H381"/>
<gene>
    <name evidence="1" type="ORF">C1280_26575</name>
</gene>
<accession>A0A2Z3H381</accession>
<name>A0A2Z3H381_9BACT</name>
<proteinExistence type="predicted"/>
<evidence type="ECO:0000313" key="2">
    <source>
        <dbReference type="Proteomes" id="UP000245802"/>
    </source>
</evidence>